<comment type="similarity">
    <text evidence="1">Belongs to the ornithine cyclodeaminase/mu-crystallin family.</text>
</comment>
<dbReference type="OrthoDB" id="41492at2759"/>
<evidence type="ECO:0000256" key="1">
    <source>
        <dbReference type="ARBA" id="ARBA00008903"/>
    </source>
</evidence>
<organism evidence="2 3">
    <name type="scientific">Terfezia boudieri ATCC MYA-4762</name>
    <dbReference type="NCBI Taxonomy" id="1051890"/>
    <lineage>
        <taxon>Eukaryota</taxon>
        <taxon>Fungi</taxon>
        <taxon>Dikarya</taxon>
        <taxon>Ascomycota</taxon>
        <taxon>Pezizomycotina</taxon>
        <taxon>Pezizomycetes</taxon>
        <taxon>Pezizales</taxon>
        <taxon>Pezizaceae</taxon>
        <taxon>Terfezia</taxon>
    </lineage>
</organism>
<dbReference type="InParanoid" id="A0A3N4LK73"/>
<dbReference type="AlphaFoldDB" id="A0A3N4LK73"/>
<keyword evidence="3" id="KW-1185">Reference proteome</keyword>
<dbReference type="GO" id="GO:0005737">
    <property type="term" value="C:cytoplasm"/>
    <property type="evidence" value="ECO:0007669"/>
    <property type="project" value="TreeGrafter"/>
</dbReference>
<accession>A0A3N4LK73</accession>
<dbReference type="PANTHER" id="PTHR13812:SF19">
    <property type="entry name" value="KETIMINE REDUCTASE MU-CRYSTALLIN"/>
    <property type="match status" value="1"/>
</dbReference>
<name>A0A3N4LK73_9PEZI</name>
<gene>
    <name evidence="2" type="ORF">L211DRAFT_280345</name>
</gene>
<dbReference type="FunCoup" id="A0A3N4LK73">
    <property type="interactions" value="7"/>
</dbReference>
<dbReference type="SUPFAM" id="SSF51735">
    <property type="entry name" value="NAD(P)-binding Rossmann-fold domains"/>
    <property type="match status" value="1"/>
</dbReference>
<dbReference type="PANTHER" id="PTHR13812">
    <property type="entry name" value="KETIMINE REDUCTASE MU-CRYSTALLIN"/>
    <property type="match status" value="1"/>
</dbReference>
<dbReference type="Proteomes" id="UP000267821">
    <property type="component" value="Unassembled WGS sequence"/>
</dbReference>
<dbReference type="EMBL" id="ML121547">
    <property type="protein sequence ID" value="RPB23250.1"/>
    <property type="molecule type" value="Genomic_DNA"/>
</dbReference>
<dbReference type="InterPro" id="IPR023401">
    <property type="entry name" value="ODC_N"/>
</dbReference>
<reference evidence="2 3" key="1">
    <citation type="journal article" date="2018" name="Nat. Ecol. Evol.">
        <title>Pezizomycetes genomes reveal the molecular basis of ectomycorrhizal truffle lifestyle.</title>
        <authorList>
            <person name="Murat C."/>
            <person name="Payen T."/>
            <person name="Noel B."/>
            <person name="Kuo A."/>
            <person name="Morin E."/>
            <person name="Chen J."/>
            <person name="Kohler A."/>
            <person name="Krizsan K."/>
            <person name="Balestrini R."/>
            <person name="Da Silva C."/>
            <person name="Montanini B."/>
            <person name="Hainaut M."/>
            <person name="Levati E."/>
            <person name="Barry K.W."/>
            <person name="Belfiori B."/>
            <person name="Cichocki N."/>
            <person name="Clum A."/>
            <person name="Dockter R.B."/>
            <person name="Fauchery L."/>
            <person name="Guy J."/>
            <person name="Iotti M."/>
            <person name="Le Tacon F."/>
            <person name="Lindquist E.A."/>
            <person name="Lipzen A."/>
            <person name="Malagnac F."/>
            <person name="Mello A."/>
            <person name="Molinier V."/>
            <person name="Miyauchi S."/>
            <person name="Poulain J."/>
            <person name="Riccioni C."/>
            <person name="Rubini A."/>
            <person name="Sitrit Y."/>
            <person name="Splivallo R."/>
            <person name="Traeger S."/>
            <person name="Wang M."/>
            <person name="Zifcakova L."/>
            <person name="Wipf D."/>
            <person name="Zambonelli A."/>
            <person name="Paolocci F."/>
            <person name="Nowrousian M."/>
            <person name="Ottonello S."/>
            <person name="Baldrian P."/>
            <person name="Spatafora J.W."/>
            <person name="Henrissat B."/>
            <person name="Nagy L.G."/>
            <person name="Aury J.M."/>
            <person name="Wincker P."/>
            <person name="Grigoriev I.V."/>
            <person name="Bonfante P."/>
            <person name="Martin F.M."/>
        </authorList>
    </citation>
    <scope>NUCLEOTIDE SEQUENCE [LARGE SCALE GENOMIC DNA]</scope>
    <source>
        <strain evidence="2 3">ATCC MYA-4762</strain>
    </source>
</reference>
<dbReference type="STRING" id="1051890.A0A3N4LK73"/>
<evidence type="ECO:0000313" key="3">
    <source>
        <dbReference type="Proteomes" id="UP000267821"/>
    </source>
</evidence>
<dbReference type="InterPro" id="IPR036291">
    <property type="entry name" value="NAD(P)-bd_dom_sf"/>
</dbReference>
<dbReference type="Gene3D" id="3.30.1780.10">
    <property type="entry name" value="ornithine cyclodeaminase, domain 1"/>
    <property type="match status" value="1"/>
</dbReference>
<evidence type="ECO:0000313" key="2">
    <source>
        <dbReference type="EMBL" id="RPB23250.1"/>
    </source>
</evidence>
<sequence length="382" mass="41774">MLILSNNDVASLLSSLNCPQILDILDVLARALADDTVLQPPRQSFKHPQPASATTLVMPTLASSSSSFKIVSLDTSPESKNTSPKGSLLLFSLDGSLDAVLNATEITGFRTALASMIPVLLRFFPSLVCGKYEQLADGKGPSLKTALIFGAGLQAEWAAKLLLILCAHNKLYSPRIIIVNRSLDRARELIKKVLVWYEEKILHTTDSIPTFESYQLNRCTPQLMLLISEADAIFCCTPSRDPLFSAVELRSASALTKTRYISAIGSYTPDMKEIQPDMLVDKVLKFSTIVDTFEGCKVESGEIIGAYELLSRSDGPDVSEFGVSEVGVLWNKAKENRFCREIMENVFYKSVGTGAMDLAVAKELVKIVRDGNCGTYGVEVPF</sequence>
<proteinExistence type="inferred from homology"/>
<dbReference type="Gene3D" id="3.40.50.720">
    <property type="entry name" value="NAD(P)-binding Rossmann-like Domain"/>
    <property type="match status" value="1"/>
</dbReference>
<dbReference type="InterPro" id="IPR003462">
    <property type="entry name" value="ODC_Mu_crystall"/>
</dbReference>
<protein>
    <submittedName>
        <fullName evidence="2">NAD(P)-binding protein</fullName>
    </submittedName>
</protein>